<comment type="caution">
    <text evidence="6">The sequence shown here is derived from an EMBL/GenBank/DDBJ whole genome shotgun (WGS) entry which is preliminary data.</text>
</comment>
<dbReference type="InterPro" id="IPR001647">
    <property type="entry name" value="HTH_TetR"/>
</dbReference>
<dbReference type="InterPro" id="IPR009057">
    <property type="entry name" value="Homeodomain-like_sf"/>
</dbReference>
<evidence type="ECO:0000256" key="3">
    <source>
        <dbReference type="ARBA" id="ARBA00023163"/>
    </source>
</evidence>
<dbReference type="SUPFAM" id="SSF48498">
    <property type="entry name" value="Tetracyclin repressor-like, C-terminal domain"/>
    <property type="match status" value="1"/>
</dbReference>
<evidence type="ECO:0000313" key="7">
    <source>
        <dbReference type="Proteomes" id="UP001217325"/>
    </source>
</evidence>
<dbReference type="InterPro" id="IPR050109">
    <property type="entry name" value="HTH-type_TetR-like_transc_reg"/>
</dbReference>
<keyword evidence="2 4" id="KW-0238">DNA-binding</keyword>
<evidence type="ECO:0000256" key="1">
    <source>
        <dbReference type="ARBA" id="ARBA00023015"/>
    </source>
</evidence>
<reference evidence="6" key="1">
    <citation type="submission" date="2023-02" db="EMBL/GenBank/DDBJ databases">
        <title>A novel hydrolase synthesized by Rhodococcus erythropolis HQ is responsible for the detoxification of Zearalenone.</title>
        <authorList>
            <person name="Hu J."/>
            <person name="Xu J."/>
        </authorList>
    </citation>
    <scope>NUCLEOTIDE SEQUENCE</scope>
    <source>
        <strain evidence="6">HQ</strain>
    </source>
</reference>
<keyword evidence="3" id="KW-0804">Transcription</keyword>
<keyword evidence="1" id="KW-0805">Transcription regulation</keyword>
<dbReference type="Proteomes" id="UP001217325">
    <property type="component" value="Unassembled WGS sequence"/>
</dbReference>
<dbReference type="RefSeq" id="WP_179090799.1">
    <property type="nucleotide sequence ID" value="NZ_CP077418.1"/>
</dbReference>
<dbReference type="PANTHER" id="PTHR30055:SF234">
    <property type="entry name" value="HTH-TYPE TRANSCRIPTIONAL REGULATOR BETI"/>
    <property type="match status" value="1"/>
</dbReference>
<dbReference type="GO" id="GO:0000976">
    <property type="term" value="F:transcription cis-regulatory region binding"/>
    <property type="evidence" value="ECO:0007669"/>
    <property type="project" value="TreeGrafter"/>
</dbReference>
<proteinExistence type="predicted"/>
<accession>A0AAW6LZN0</accession>
<dbReference type="GO" id="GO:0003700">
    <property type="term" value="F:DNA-binding transcription factor activity"/>
    <property type="evidence" value="ECO:0007669"/>
    <property type="project" value="TreeGrafter"/>
</dbReference>
<dbReference type="PROSITE" id="PS50977">
    <property type="entry name" value="HTH_TETR_2"/>
    <property type="match status" value="1"/>
</dbReference>
<dbReference type="Pfam" id="PF00440">
    <property type="entry name" value="TetR_N"/>
    <property type="match status" value="1"/>
</dbReference>
<evidence type="ECO:0000259" key="5">
    <source>
        <dbReference type="PROSITE" id="PS50977"/>
    </source>
</evidence>
<dbReference type="InterPro" id="IPR036271">
    <property type="entry name" value="Tet_transcr_reg_TetR-rel_C_sf"/>
</dbReference>
<evidence type="ECO:0000313" key="6">
    <source>
        <dbReference type="EMBL" id="MDE8649625.1"/>
    </source>
</evidence>
<dbReference type="SUPFAM" id="SSF46689">
    <property type="entry name" value="Homeodomain-like"/>
    <property type="match status" value="1"/>
</dbReference>
<name>A0AAW6LZN0_RHOSG</name>
<dbReference type="AlphaFoldDB" id="A0AAW6LZN0"/>
<dbReference type="Gene3D" id="1.10.357.10">
    <property type="entry name" value="Tetracycline Repressor, domain 2"/>
    <property type="match status" value="1"/>
</dbReference>
<protein>
    <submittedName>
        <fullName evidence="6">TetR/AcrR family transcriptional regulator</fullName>
    </submittedName>
</protein>
<feature type="domain" description="HTH tetR-type" evidence="5">
    <location>
        <begin position="1"/>
        <end position="56"/>
    </location>
</feature>
<evidence type="ECO:0000256" key="4">
    <source>
        <dbReference type="PROSITE-ProRule" id="PRU00335"/>
    </source>
</evidence>
<sequence>MLDAVTRLLERDGVLAGINLREVADEAGVNRGQVYQYFGSRRGLLRAAIAQHSWGEAAIFQADRALPFTQRRARVLEETIRAQEALQLTALLVLDGDPDVRLFPQLDRSKADLERDQKEGDLHPDLDPVAAHVMTAAMNYGYTIFREQMSRETGIPVEQLDERVTEVAVRMLTGLSK</sequence>
<dbReference type="PANTHER" id="PTHR30055">
    <property type="entry name" value="HTH-TYPE TRANSCRIPTIONAL REGULATOR RUTR"/>
    <property type="match status" value="1"/>
</dbReference>
<organism evidence="6 7">
    <name type="scientific">Rhodococcus qingshengii</name>
    <dbReference type="NCBI Taxonomy" id="334542"/>
    <lineage>
        <taxon>Bacteria</taxon>
        <taxon>Bacillati</taxon>
        <taxon>Actinomycetota</taxon>
        <taxon>Actinomycetes</taxon>
        <taxon>Mycobacteriales</taxon>
        <taxon>Nocardiaceae</taxon>
        <taxon>Rhodococcus</taxon>
        <taxon>Rhodococcus erythropolis group</taxon>
    </lineage>
</organism>
<evidence type="ECO:0000256" key="2">
    <source>
        <dbReference type="ARBA" id="ARBA00023125"/>
    </source>
</evidence>
<gene>
    <name evidence="6" type="ORF">PXH69_32120</name>
</gene>
<dbReference type="EMBL" id="JARDXE010000030">
    <property type="protein sequence ID" value="MDE8649625.1"/>
    <property type="molecule type" value="Genomic_DNA"/>
</dbReference>
<feature type="DNA-binding region" description="H-T-H motif" evidence="4">
    <location>
        <begin position="19"/>
        <end position="38"/>
    </location>
</feature>